<dbReference type="EMBL" id="VYKL01000035">
    <property type="protein sequence ID" value="KAA9018027.1"/>
    <property type="molecule type" value="Genomic_DNA"/>
</dbReference>
<comment type="caution">
    <text evidence="1">The sequence shown here is derived from an EMBL/GenBank/DDBJ whole genome shotgun (WGS) entry which is preliminary data.</text>
</comment>
<sequence>MIFIYHDFAGTHSTSLAAACHLKLLTPTKRKLTREEILAVPYFNKLTKKDVGKLIFHGKDEEGNEVYTVARRRFKQAAPLLLDFYLLLENKYEFKDKLVLSNTSPTVPLAMTFGGMFSRGLKIDVIGVPLLVKGAQQSSEVVFKLVEHTKQAARKETEKNVIILDNKNFKV</sequence>
<dbReference type="Pfam" id="PF11385">
    <property type="entry name" value="DUF3189"/>
    <property type="match status" value="1"/>
</dbReference>
<proteinExistence type="predicted"/>
<dbReference type="Proteomes" id="UP000326671">
    <property type="component" value="Unassembled WGS sequence"/>
</dbReference>
<evidence type="ECO:0000313" key="2">
    <source>
        <dbReference type="Proteomes" id="UP000326671"/>
    </source>
</evidence>
<protein>
    <submittedName>
        <fullName evidence="1">DUF3189 family protein</fullName>
    </submittedName>
</protein>
<dbReference type="AlphaFoldDB" id="A0A5J5HCX9"/>
<name>A0A5J5HCX9_9BACI</name>
<dbReference type="RefSeq" id="WP_150441898.1">
    <property type="nucleotide sequence ID" value="NZ_VYKL01000035.1"/>
</dbReference>
<evidence type="ECO:0000313" key="1">
    <source>
        <dbReference type="EMBL" id="KAA9018027.1"/>
    </source>
</evidence>
<keyword evidence="2" id="KW-1185">Reference proteome</keyword>
<accession>A0A5J5HCX9</accession>
<reference evidence="1 2" key="1">
    <citation type="submission" date="2019-09" db="EMBL/GenBank/DDBJ databases">
        <title>Whole genome sequences of isolates from the Mars Exploration Rovers.</title>
        <authorList>
            <person name="Seuylemezian A."/>
            <person name="Vaishampayan P."/>
        </authorList>
    </citation>
    <scope>NUCLEOTIDE SEQUENCE [LARGE SCALE GENOMIC DNA]</scope>
    <source>
        <strain evidence="1 2">MER_TA_151</strain>
    </source>
</reference>
<gene>
    <name evidence="1" type="ORF">F4V44_20620</name>
</gene>
<organism evidence="1 2">
    <name type="scientific">Niallia endozanthoxylica</name>
    <dbReference type="NCBI Taxonomy" id="2036016"/>
    <lineage>
        <taxon>Bacteria</taxon>
        <taxon>Bacillati</taxon>
        <taxon>Bacillota</taxon>
        <taxon>Bacilli</taxon>
        <taxon>Bacillales</taxon>
        <taxon>Bacillaceae</taxon>
        <taxon>Niallia</taxon>
    </lineage>
</organism>
<dbReference type="InterPro" id="IPR021525">
    <property type="entry name" value="DUF3189"/>
</dbReference>
<dbReference type="OrthoDB" id="1680616at2"/>